<keyword evidence="6" id="KW-1185">Reference proteome</keyword>
<sequence length="200" mass="23079">MTKPDHSYFCRDILSEYTARCREITNLVLKNLAKLLSLDKDYFINMLAENTITHARFNYYPHCPNPDQVFGLKPHSDATVITIVFVDDNISGLQLQKNGVWYSVPIILNALLVNMGDVMEIMSNGFFKSPVHRVVTNAEKERLSLVMFYAMDPEREIEPVPELVDEKNPRRYRKIKTKDYIAEIFKTFAKGTLAIDTVKI</sequence>
<dbReference type="InterPro" id="IPR044861">
    <property type="entry name" value="IPNS-like_FE2OG_OXY"/>
</dbReference>
<protein>
    <recommendedName>
        <fullName evidence="4">Fe2OG dioxygenase domain-containing protein</fullName>
    </recommendedName>
</protein>
<evidence type="ECO:0000256" key="2">
    <source>
        <dbReference type="ARBA" id="ARBA00023004"/>
    </source>
</evidence>
<accession>A0A9R0ZSP6</accession>
<comment type="similarity">
    <text evidence="3">Belongs to the iron/ascorbate-dependent oxidoreductase family.</text>
</comment>
<keyword evidence="3" id="KW-0560">Oxidoreductase</keyword>
<dbReference type="Proteomes" id="UP000324705">
    <property type="component" value="Chromosome 7B"/>
</dbReference>
<name>A0A9R0ZSP6_TRITD</name>
<reference evidence="5 6" key="1">
    <citation type="submission" date="2017-09" db="EMBL/GenBank/DDBJ databases">
        <authorList>
            <consortium name="International Durum Wheat Genome Sequencing Consortium (IDWGSC)"/>
            <person name="Milanesi L."/>
        </authorList>
    </citation>
    <scope>NUCLEOTIDE SEQUENCE [LARGE SCALE GENOMIC DNA]</scope>
    <source>
        <strain evidence="6">cv. Svevo</strain>
    </source>
</reference>
<evidence type="ECO:0000256" key="1">
    <source>
        <dbReference type="ARBA" id="ARBA00022723"/>
    </source>
</evidence>
<dbReference type="GO" id="GO:0016491">
    <property type="term" value="F:oxidoreductase activity"/>
    <property type="evidence" value="ECO:0007669"/>
    <property type="project" value="UniProtKB-KW"/>
</dbReference>
<feature type="domain" description="Fe2OG dioxygenase" evidence="4">
    <location>
        <begin position="51"/>
        <end position="151"/>
    </location>
</feature>
<dbReference type="InterPro" id="IPR027443">
    <property type="entry name" value="IPNS-like_sf"/>
</dbReference>
<dbReference type="EMBL" id="LT934124">
    <property type="protein sequence ID" value="VAI83283.1"/>
    <property type="molecule type" value="Genomic_DNA"/>
</dbReference>
<dbReference type="PANTHER" id="PTHR47991">
    <property type="entry name" value="OXOGLUTARATE/IRON-DEPENDENT DIOXYGENASE"/>
    <property type="match status" value="1"/>
</dbReference>
<dbReference type="GO" id="GO:0046872">
    <property type="term" value="F:metal ion binding"/>
    <property type="evidence" value="ECO:0007669"/>
    <property type="project" value="UniProtKB-KW"/>
</dbReference>
<evidence type="ECO:0000313" key="6">
    <source>
        <dbReference type="Proteomes" id="UP000324705"/>
    </source>
</evidence>
<evidence type="ECO:0000259" key="4">
    <source>
        <dbReference type="PROSITE" id="PS51471"/>
    </source>
</evidence>
<dbReference type="InterPro" id="IPR050295">
    <property type="entry name" value="Plant_2OG-oxidoreductases"/>
</dbReference>
<gene>
    <name evidence="5" type="ORF">TRITD_7Bv1G015270</name>
</gene>
<dbReference type="SUPFAM" id="SSF51197">
    <property type="entry name" value="Clavaminate synthase-like"/>
    <property type="match status" value="1"/>
</dbReference>
<dbReference type="Gene3D" id="2.60.120.330">
    <property type="entry name" value="B-lactam Antibiotic, Isopenicillin N Synthase, Chain"/>
    <property type="match status" value="1"/>
</dbReference>
<dbReference type="AlphaFoldDB" id="A0A9R0ZSP6"/>
<dbReference type="Pfam" id="PF03171">
    <property type="entry name" value="2OG-FeII_Oxy"/>
    <property type="match status" value="1"/>
</dbReference>
<keyword evidence="1 3" id="KW-0479">Metal-binding</keyword>
<dbReference type="PROSITE" id="PS51471">
    <property type="entry name" value="FE2OG_OXY"/>
    <property type="match status" value="1"/>
</dbReference>
<dbReference type="Gramene" id="TRITD7Bv1G015270.1">
    <property type="protein sequence ID" value="TRITD7Bv1G015270.1"/>
    <property type="gene ID" value="TRITD7Bv1G015270"/>
</dbReference>
<dbReference type="InterPro" id="IPR005123">
    <property type="entry name" value="Oxoglu/Fe-dep_dioxygenase_dom"/>
</dbReference>
<proteinExistence type="inferred from homology"/>
<evidence type="ECO:0000313" key="5">
    <source>
        <dbReference type="EMBL" id="VAI83283.1"/>
    </source>
</evidence>
<organism evidence="5 6">
    <name type="scientific">Triticum turgidum subsp. durum</name>
    <name type="common">Durum wheat</name>
    <name type="synonym">Triticum durum</name>
    <dbReference type="NCBI Taxonomy" id="4567"/>
    <lineage>
        <taxon>Eukaryota</taxon>
        <taxon>Viridiplantae</taxon>
        <taxon>Streptophyta</taxon>
        <taxon>Embryophyta</taxon>
        <taxon>Tracheophyta</taxon>
        <taxon>Spermatophyta</taxon>
        <taxon>Magnoliopsida</taxon>
        <taxon>Liliopsida</taxon>
        <taxon>Poales</taxon>
        <taxon>Poaceae</taxon>
        <taxon>BOP clade</taxon>
        <taxon>Pooideae</taxon>
        <taxon>Triticodae</taxon>
        <taxon>Triticeae</taxon>
        <taxon>Triticinae</taxon>
        <taxon>Triticum</taxon>
    </lineage>
</organism>
<keyword evidence="2 3" id="KW-0408">Iron</keyword>
<evidence type="ECO:0000256" key="3">
    <source>
        <dbReference type="RuleBase" id="RU003682"/>
    </source>
</evidence>